<sequence>MSLALLSNALGKRGISHIQSKVDAGFVKVYWIIDGASLPVVLVNVNKGTFLELRDFERLDKYAKKVLSAVKKEYKKSR</sequence>
<dbReference type="RefSeq" id="WP_087030806.1">
    <property type="nucleotide sequence ID" value="NZ_FJNE01000001.1"/>
</dbReference>
<name>A0A143YA62_9LACT</name>
<reference evidence="1 2" key="1">
    <citation type="submission" date="2016-02" db="EMBL/GenBank/DDBJ databases">
        <authorList>
            <person name="Wen L."/>
            <person name="He K."/>
            <person name="Yang H."/>
        </authorList>
    </citation>
    <scope>NUCLEOTIDE SEQUENCE [LARGE SCALE GENOMIC DNA]</scope>
    <source>
        <strain evidence="1">Trichococcus palustris</strain>
    </source>
</reference>
<dbReference type="AlphaFoldDB" id="A0A143YA62"/>
<gene>
    <name evidence="1" type="ORF">Tpal_475</name>
</gene>
<protein>
    <submittedName>
        <fullName evidence="1">Uncharacterized protein</fullName>
    </submittedName>
</protein>
<dbReference type="OrthoDB" id="9949791at2"/>
<organism evidence="1 2">
    <name type="scientific">Trichococcus palustris</name>
    <dbReference type="NCBI Taxonomy" id="140314"/>
    <lineage>
        <taxon>Bacteria</taxon>
        <taxon>Bacillati</taxon>
        <taxon>Bacillota</taxon>
        <taxon>Bacilli</taxon>
        <taxon>Lactobacillales</taxon>
        <taxon>Carnobacteriaceae</taxon>
        <taxon>Trichococcus</taxon>
    </lineage>
</organism>
<proteinExistence type="predicted"/>
<dbReference type="STRING" id="140314.SAMN04488076_103185"/>
<accession>A0A143YA62</accession>
<dbReference type="Proteomes" id="UP000242754">
    <property type="component" value="Unassembled WGS sequence"/>
</dbReference>
<evidence type="ECO:0000313" key="1">
    <source>
        <dbReference type="EMBL" id="CZQ83684.1"/>
    </source>
</evidence>
<evidence type="ECO:0000313" key="2">
    <source>
        <dbReference type="Proteomes" id="UP000242754"/>
    </source>
</evidence>
<keyword evidence="2" id="KW-1185">Reference proteome</keyword>
<dbReference type="EMBL" id="FJNE01000001">
    <property type="protein sequence ID" value="CZQ83684.1"/>
    <property type="molecule type" value="Genomic_DNA"/>
</dbReference>